<protein>
    <submittedName>
        <fullName evidence="1">1-(5-phosphoribosyl)-5-((5-phosphoribosylamino) methylideneamino) imidazole-4-carboxamide isomerase</fullName>
    </submittedName>
</protein>
<reference evidence="1 2" key="1">
    <citation type="journal article" date="2018" name="Environ. Microbiol.">
        <title>Isolation and genomic characterization of Novimethylophilus kurashikiensis gen. nov. sp. nov., a new lanthanide-dependent methylotrophic species of Methylophilaceae.</title>
        <authorList>
            <person name="Lv H."/>
            <person name="Sahin N."/>
            <person name="Tani A."/>
        </authorList>
    </citation>
    <scope>NUCLEOTIDE SEQUENCE [LARGE SCALE GENOMIC DNA]</scope>
    <source>
        <strain evidence="1 2">La2-4</strain>
    </source>
</reference>
<sequence>ALGLSGAGSTTGINIYNTAGSAVNAFLGYDNTNSKMLINVANGSFAIKTGGSERFNLGTDGTVTVNSAVFLDANKNLTANGGAFSGMVNVGGGLQVAGTTVIDTGRNLTSINNLTASGNATVTGYVNVGSLQIAGASVIDANRNGALATLVTSGGLTANGGINTSTLTATGQIVAPAGSTVSPAYTFTGSATTGLYSPAANSIGLVAGGTQVLSASSSGVILPAGLNVSGGNLVLSGPNVTGTLAARPAAGVANRVYVTTDTNEIYRDNGTAWVRIGAATLANLGDMNIASPTSGQTLVYNAGTGKWVNAGITAGTGTSISLGNGTISIGLANSGVTAGSYGSATQAPTFTVDATGRLTTAGSVTITPAWTSLTGVPAGISTYAVNMNQNVRTTDTVTFAKVNGLALTSNATGFSVAGGTTSKTLTVNNTLTLAGTDGTTMTFPSTSASLARIDAAQTFAGAQTFSGGVSVTGGNLAVTNNVTANTVAPTLVTTAGTSCSTYTAGALAKTSTGAQLACVSSVWTAVSGGGATIVQRATKMGVGTVFPNYFVCNDGNYGAPTVFTLQSWDKGWATLVYIAEAQQTGTVITDSIGFNPSTGAQNFSATNIGGSYDCVIGSWSIQTITANGRSWN</sequence>
<gene>
    <name evidence="1" type="ORF">NMK_3671</name>
</gene>
<proteinExistence type="predicted"/>
<organism evidence="1 2">
    <name type="scientific">Novimethylophilus kurashikiensis</name>
    <dbReference type="NCBI Taxonomy" id="1825523"/>
    <lineage>
        <taxon>Bacteria</taxon>
        <taxon>Pseudomonadati</taxon>
        <taxon>Pseudomonadota</taxon>
        <taxon>Betaproteobacteria</taxon>
        <taxon>Nitrosomonadales</taxon>
        <taxon>Methylophilaceae</taxon>
        <taxon>Novimethylophilus</taxon>
    </lineage>
</organism>
<dbReference type="Proteomes" id="UP000245081">
    <property type="component" value="Unassembled WGS sequence"/>
</dbReference>
<accession>A0A2R5FCX2</accession>
<dbReference type="RefSeq" id="WP_227871571.1">
    <property type="nucleotide sequence ID" value="NZ_BDOQ01000029.1"/>
</dbReference>
<evidence type="ECO:0000313" key="2">
    <source>
        <dbReference type="Proteomes" id="UP000245081"/>
    </source>
</evidence>
<keyword evidence="1" id="KW-0413">Isomerase</keyword>
<dbReference type="EMBL" id="BDOQ01000029">
    <property type="protein sequence ID" value="GBG16046.1"/>
    <property type="molecule type" value="Genomic_DNA"/>
</dbReference>
<comment type="caution">
    <text evidence="1">The sequence shown here is derived from an EMBL/GenBank/DDBJ whole genome shotgun (WGS) entry which is preliminary data.</text>
</comment>
<dbReference type="AlphaFoldDB" id="A0A2R5FCX2"/>
<keyword evidence="2" id="KW-1185">Reference proteome</keyword>
<evidence type="ECO:0000313" key="1">
    <source>
        <dbReference type="EMBL" id="GBG16046.1"/>
    </source>
</evidence>
<dbReference type="GO" id="GO:0016853">
    <property type="term" value="F:isomerase activity"/>
    <property type="evidence" value="ECO:0007669"/>
    <property type="project" value="UniProtKB-KW"/>
</dbReference>
<name>A0A2R5FCX2_9PROT</name>
<feature type="non-terminal residue" evidence="1">
    <location>
        <position position="1"/>
    </location>
</feature>